<dbReference type="GO" id="GO:0016755">
    <property type="term" value="F:aminoacyltransferase activity"/>
    <property type="evidence" value="ECO:0007669"/>
    <property type="project" value="InterPro"/>
</dbReference>
<evidence type="ECO:0000256" key="6">
    <source>
        <dbReference type="ARBA" id="ARBA00023316"/>
    </source>
</evidence>
<keyword evidence="3" id="KW-0133">Cell shape</keyword>
<evidence type="ECO:0000256" key="4">
    <source>
        <dbReference type="ARBA" id="ARBA00022984"/>
    </source>
</evidence>
<keyword evidence="9" id="KW-1185">Reference proteome</keyword>
<evidence type="ECO:0000256" key="3">
    <source>
        <dbReference type="ARBA" id="ARBA00022960"/>
    </source>
</evidence>
<dbReference type="SUPFAM" id="SSF55729">
    <property type="entry name" value="Acyl-CoA N-acyltransferases (Nat)"/>
    <property type="match status" value="2"/>
</dbReference>
<accession>A0AAW8R632</accession>
<dbReference type="RefSeq" id="WP_311361425.1">
    <property type="nucleotide sequence ID" value="NZ_JAVRIE010000003.1"/>
</dbReference>
<reference evidence="8 9" key="1">
    <citation type="submission" date="2023-09" db="EMBL/GenBank/DDBJ databases">
        <authorList>
            <person name="Rey-Velasco X."/>
        </authorList>
    </citation>
    <scope>NUCLEOTIDE SEQUENCE [LARGE SCALE GENOMIC DNA]</scope>
    <source>
        <strain evidence="8 9">W409</strain>
    </source>
</reference>
<evidence type="ECO:0000256" key="1">
    <source>
        <dbReference type="ARBA" id="ARBA00009943"/>
    </source>
</evidence>
<dbReference type="InterPro" id="IPR003447">
    <property type="entry name" value="FEMABX"/>
</dbReference>
<dbReference type="Proteomes" id="UP001249020">
    <property type="component" value="Unassembled WGS sequence"/>
</dbReference>
<dbReference type="GO" id="GO:0009252">
    <property type="term" value="P:peptidoglycan biosynthetic process"/>
    <property type="evidence" value="ECO:0007669"/>
    <property type="project" value="UniProtKB-KW"/>
</dbReference>
<dbReference type="PANTHER" id="PTHR36174:SF1">
    <property type="entry name" value="LIPID II:GLYCINE GLYCYLTRANSFERASE"/>
    <property type="match status" value="1"/>
</dbReference>
<dbReference type="PANTHER" id="PTHR36174">
    <property type="entry name" value="LIPID II:GLYCINE GLYCYLTRANSFERASE"/>
    <property type="match status" value="1"/>
</dbReference>
<dbReference type="AlphaFoldDB" id="A0AAW8R632"/>
<gene>
    <name evidence="8" type="ORF">RM544_08825</name>
</gene>
<dbReference type="InterPro" id="IPR038740">
    <property type="entry name" value="BioF2-like_GNAT_dom"/>
</dbReference>
<organism evidence="8 9">
    <name type="scientific">Brumicola blandensis</name>
    <dbReference type="NCBI Taxonomy" id="3075611"/>
    <lineage>
        <taxon>Bacteria</taxon>
        <taxon>Pseudomonadati</taxon>
        <taxon>Pseudomonadota</taxon>
        <taxon>Gammaproteobacteria</taxon>
        <taxon>Alteromonadales</taxon>
        <taxon>Alteromonadaceae</taxon>
        <taxon>Brumicola</taxon>
    </lineage>
</organism>
<comment type="caution">
    <text evidence="8">The sequence shown here is derived from an EMBL/GenBank/DDBJ whole genome shotgun (WGS) entry which is preliminary data.</text>
</comment>
<protein>
    <submittedName>
        <fullName evidence="8">FemAB family PEP-CTERM system-associated protein</fullName>
    </submittedName>
</protein>
<keyword evidence="2" id="KW-0808">Transferase</keyword>
<dbReference type="Pfam" id="PF13480">
    <property type="entry name" value="Acetyltransf_6"/>
    <property type="match status" value="1"/>
</dbReference>
<dbReference type="InterPro" id="IPR017469">
    <property type="entry name" value="PEP-CTERM_FemAB-rel"/>
</dbReference>
<dbReference type="InterPro" id="IPR016181">
    <property type="entry name" value="Acyl_CoA_acyltransferase"/>
</dbReference>
<proteinExistence type="inferred from homology"/>
<evidence type="ECO:0000256" key="5">
    <source>
        <dbReference type="ARBA" id="ARBA00023315"/>
    </source>
</evidence>
<dbReference type="GO" id="GO:0071555">
    <property type="term" value="P:cell wall organization"/>
    <property type="evidence" value="ECO:0007669"/>
    <property type="project" value="UniProtKB-KW"/>
</dbReference>
<dbReference type="EMBL" id="JAVRIE010000003">
    <property type="protein sequence ID" value="MDT0582643.1"/>
    <property type="molecule type" value="Genomic_DNA"/>
</dbReference>
<dbReference type="GO" id="GO:0008360">
    <property type="term" value="P:regulation of cell shape"/>
    <property type="evidence" value="ECO:0007669"/>
    <property type="project" value="UniProtKB-KW"/>
</dbReference>
<dbReference type="InterPro" id="IPR050644">
    <property type="entry name" value="PG_Glycine_Bridge_Synth"/>
</dbReference>
<evidence type="ECO:0000256" key="2">
    <source>
        <dbReference type="ARBA" id="ARBA00022679"/>
    </source>
</evidence>
<evidence type="ECO:0000313" key="8">
    <source>
        <dbReference type="EMBL" id="MDT0582643.1"/>
    </source>
</evidence>
<evidence type="ECO:0000313" key="9">
    <source>
        <dbReference type="Proteomes" id="UP001249020"/>
    </source>
</evidence>
<evidence type="ECO:0000259" key="7">
    <source>
        <dbReference type="Pfam" id="PF13480"/>
    </source>
</evidence>
<comment type="similarity">
    <text evidence="1">Belongs to the FemABX family.</text>
</comment>
<sequence length="353" mass="39081">MIEIKRLNDTHQAIWDNYVDQCDAATPYHRFAWGQAVKASYGFDTHYLGAFEGDKLVGVLPLIEMKTPLKGSSYVAAPYCDAAGPLAENQSVVDALRTAAVNVSTDTNSPLEIRNASNVVIAPEKLIGSEKVRMLLNLEADAEQQMAAFKSKLRSQIRKAEKNGLNAGVFRFESSAKFEEKLAQFYEVISLNMRSLGSPVHSKEWFKQVLKNYQDKAYLALVYSDDVTVGGGIVLLNGNAASIPWASTKSDYNRLAPNMLLYWTVISEAIKSGASTFDFGRSTAFEGTYNFKKQWGASPSPLDWQSYKDGTEQPESAESKNGKLRQLVEAIWKKLPLGLVNALGPKIRKYVSL</sequence>
<dbReference type="NCBIfam" id="TIGR03019">
    <property type="entry name" value="pepcterm_femAB"/>
    <property type="match status" value="1"/>
</dbReference>
<keyword evidence="6" id="KW-0961">Cell wall biogenesis/degradation</keyword>
<feature type="domain" description="BioF2-like acetyltransferase" evidence="7">
    <location>
        <begin position="151"/>
        <end position="293"/>
    </location>
</feature>
<keyword evidence="4" id="KW-0573">Peptidoglycan synthesis</keyword>
<dbReference type="Gene3D" id="3.40.630.30">
    <property type="match status" value="1"/>
</dbReference>
<name>A0AAW8R632_9ALTE</name>
<keyword evidence="5" id="KW-0012">Acyltransferase</keyword>
<dbReference type="PROSITE" id="PS51191">
    <property type="entry name" value="FEMABX"/>
    <property type="match status" value="1"/>
</dbReference>